<accession>S3CG17</accession>
<evidence type="ECO:0000256" key="5">
    <source>
        <dbReference type="ARBA" id="ARBA00022840"/>
    </source>
</evidence>
<keyword evidence="4" id="KW-0547">Nucleotide-binding</keyword>
<dbReference type="InterPro" id="IPR005551">
    <property type="entry name" value="CitX"/>
</dbReference>
<evidence type="ECO:0000256" key="4">
    <source>
        <dbReference type="ARBA" id="ARBA00022741"/>
    </source>
</evidence>
<dbReference type="Proteomes" id="UP000014400">
    <property type="component" value="Unassembled WGS sequence"/>
</dbReference>
<dbReference type="PANTHER" id="PTHR30201">
    <property type="entry name" value="TRIPHOSPHORIBOSYL-DEPHOSPHO-COA SYNTHASE"/>
    <property type="match status" value="1"/>
</dbReference>
<dbReference type="InterPro" id="IPR002736">
    <property type="entry name" value="CitG"/>
</dbReference>
<dbReference type="NCBIfam" id="TIGR03124">
    <property type="entry name" value="citrate_citX"/>
    <property type="match status" value="1"/>
</dbReference>
<evidence type="ECO:0000256" key="2">
    <source>
        <dbReference type="ARBA" id="ARBA00022679"/>
    </source>
</evidence>
<dbReference type="EMBL" id="ATCF01000016">
    <property type="protein sequence ID" value="EPD99479.1"/>
    <property type="molecule type" value="Genomic_DNA"/>
</dbReference>
<reference evidence="7 8" key="1">
    <citation type="submission" date="2013-04" db="EMBL/GenBank/DDBJ databases">
        <title>The Genome Sequence of Sutterella wadsworthensis HGA0223.</title>
        <authorList>
            <consortium name="The Broad Institute Genomics Platform"/>
            <person name="Earl A."/>
            <person name="Ward D."/>
            <person name="Feldgarden M."/>
            <person name="Gevers D."/>
            <person name="Schmidt T.M."/>
            <person name="Dover J."/>
            <person name="Dai D."/>
            <person name="Walker B."/>
            <person name="Young S."/>
            <person name="Zeng Q."/>
            <person name="Gargeya S."/>
            <person name="Fitzgerald M."/>
            <person name="Haas B."/>
            <person name="Abouelleil A."/>
            <person name="Allen A.W."/>
            <person name="Alvarado L."/>
            <person name="Arachchi H.M."/>
            <person name="Berlin A.M."/>
            <person name="Chapman S.B."/>
            <person name="Gainer-Dewar J."/>
            <person name="Goldberg J."/>
            <person name="Griggs A."/>
            <person name="Gujja S."/>
            <person name="Hansen M."/>
            <person name="Howarth C."/>
            <person name="Imamovic A."/>
            <person name="Ireland A."/>
            <person name="Larimer J."/>
            <person name="McCowan C."/>
            <person name="Murphy C."/>
            <person name="Pearson M."/>
            <person name="Poon T.W."/>
            <person name="Priest M."/>
            <person name="Roberts A."/>
            <person name="Saif S."/>
            <person name="Shea T."/>
            <person name="Sisk P."/>
            <person name="Sykes S."/>
            <person name="Wortman J."/>
            <person name="Nusbaum C."/>
            <person name="Birren B."/>
        </authorList>
    </citation>
    <scope>NUCLEOTIDE SEQUENCE [LARGE SCALE GENOMIC DNA]</scope>
    <source>
        <strain evidence="7 8">HGA0223</strain>
    </source>
</reference>
<dbReference type="GO" id="GO:0005524">
    <property type="term" value="F:ATP binding"/>
    <property type="evidence" value="ECO:0007669"/>
    <property type="project" value="UniProtKB-KW"/>
</dbReference>
<keyword evidence="5" id="KW-0067">ATP-binding</keyword>
<evidence type="ECO:0000313" key="8">
    <source>
        <dbReference type="Proteomes" id="UP000014400"/>
    </source>
</evidence>
<evidence type="ECO:0000256" key="1">
    <source>
        <dbReference type="ARBA" id="ARBA00001210"/>
    </source>
</evidence>
<dbReference type="Pfam" id="PF01874">
    <property type="entry name" value="CitG"/>
    <property type="match status" value="1"/>
</dbReference>
<gene>
    <name evidence="7" type="ORF">HMPREF1476_01158</name>
</gene>
<dbReference type="RefSeq" id="WP_016474436.1">
    <property type="nucleotide sequence ID" value="NZ_KE150480.1"/>
</dbReference>
<dbReference type="Pfam" id="PF03802">
    <property type="entry name" value="CitX"/>
    <property type="match status" value="1"/>
</dbReference>
<dbReference type="Gene3D" id="1.10.4200.10">
    <property type="entry name" value="Triphosphoribosyl-dephospho-CoA protein"/>
    <property type="match status" value="1"/>
</dbReference>
<keyword evidence="2" id="KW-0808">Transferase</keyword>
<evidence type="ECO:0000256" key="3">
    <source>
        <dbReference type="ARBA" id="ARBA00022695"/>
    </source>
</evidence>
<dbReference type="GO" id="GO:0050519">
    <property type="term" value="F:holo-citrate lyase synthase activity"/>
    <property type="evidence" value="ECO:0007669"/>
    <property type="project" value="UniProtKB-EC"/>
</dbReference>
<keyword evidence="8" id="KW-1185">Reference proteome</keyword>
<organism evidence="7 8">
    <name type="scientific">Sutterella wadsworthensis HGA0223</name>
    <dbReference type="NCBI Taxonomy" id="1203554"/>
    <lineage>
        <taxon>Bacteria</taxon>
        <taxon>Pseudomonadati</taxon>
        <taxon>Pseudomonadota</taxon>
        <taxon>Betaproteobacteria</taxon>
        <taxon>Burkholderiales</taxon>
        <taxon>Sutterellaceae</taxon>
        <taxon>Sutterella</taxon>
    </lineage>
</organism>
<comment type="catalytic activity">
    <reaction evidence="1">
        <text>3'-dephospho-CoA + ATP = 2'-(5''-triphospho-alpha-D-ribosyl)-3'-dephospho-CoA + adenine</text>
        <dbReference type="Rhea" id="RHEA:15117"/>
        <dbReference type="ChEBI" id="CHEBI:16708"/>
        <dbReference type="ChEBI" id="CHEBI:30616"/>
        <dbReference type="ChEBI" id="CHEBI:57328"/>
        <dbReference type="ChEBI" id="CHEBI:61378"/>
        <dbReference type="EC" id="2.4.2.52"/>
    </reaction>
</comment>
<dbReference type="GO" id="GO:0046917">
    <property type="term" value="F:triphosphoribosyl-dephospho-CoA synthase activity"/>
    <property type="evidence" value="ECO:0007669"/>
    <property type="project" value="UniProtKB-EC"/>
</dbReference>
<comment type="caution">
    <text evidence="7">The sequence shown here is derived from an EMBL/GenBank/DDBJ whole genome shotgun (WGS) entry which is preliminary data.</text>
</comment>
<proteinExistence type="predicted"/>
<evidence type="ECO:0000313" key="7">
    <source>
        <dbReference type="EMBL" id="EPD99479.1"/>
    </source>
</evidence>
<dbReference type="GO" id="GO:0051191">
    <property type="term" value="P:prosthetic group biosynthetic process"/>
    <property type="evidence" value="ECO:0007669"/>
    <property type="project" value="InterPro"/>
</dbReference>
<sequence>MSAVRHCYSPDAPQTERLAAYLEEKEARVERRKAFARRHAGETVVQLALNIPGRIKDSALLRRLLASGMSEFALRFPQLTECALTNASAGPSALFAAAEAPQSVKEKTAELEALHPWSRLFDFDVYDAGGKTVSLASRHGMGRTCFVCSRPAALCMREKSHSAEDVAQSVTDRLARFAAYETAFTVSAAARRAGALALRAALYEVGLQPKPGLVDPAHSGSHEDMDFFTFQRSAAAISSFFPRFFAAGEWIADDPAFLLAVLRLIGLEAEEAMYEATGHINTHKGLIFSLGLVLGAAGEVSAAQREAFDELDEKTFIKNVLDKTAELGRLTLTDFTGRPSEETPGMRAHRDYGLTGIRGEAAAGFPAIETPLLALCSLPEADLDARRLLEALFEIMSELDDTTLVRRGGIEALAAVKRCARDLLQSGALRQASWRDAVHTVDREFVARRLSPGGAADCLSVMLFLIWLAREQ</sequence>
<protein>
    <submittedName>
        <fullName evidence="7">Holo-ACP synthase CitX</fullName>
    </submittedName>
</protein>
<dbReference type="eggNOG" id="COG1767">
    <property type="taxonomic scope" value="Bacteria"/>
</dbReference>
<dbReference type="eggNOG" id="COG3697">
    <property type="taxonomic scope" value="Bacteria"/>
</dbReference>
<dbReference type="HOGENOM" id="CLU_048409_1_0_4"/>
<dbReference type="PATRIC" id="fig|1203554.3.peg.1201"/>
<dbReference type="PANTHER" id="PTHR30201:SF2">
    <property type="entry name" value="2-(5''-TRIPHOSPHORIBOSYL)-3'-DEPHOSPHOCOENZYME-A SYNTHASE"/>
    <property type="match status" value="1"/>
</dbReference>
<keyword evidence="3" id="KW-0548">Nucleotidyltransferase</keyword>
<evidence type="ECO:0000256" key="6">
    <source>
        <dbReference type="ARBA" id="ARBA00048574"/>
    </source>
</evidence>
<dbReference type="STRING" id="1203554.HMPREF1476_01158"/>
<dbReference type="AlphaFoldDB" id="S3CG17"/>
<comment type="catalytic activity">
    <reaction evidence="6">
        <text>apo-[citrate lyase ACP] + 2'-(5''-triphospho-alpha-D-ribosyl)-3'-dephospho-CoA = holo-[citrate lyase ACP] + diphosphate</text>
        <dbReference type="Rhea" id="RHEA:16333"/>
        <dbReference type="Rhea" id="RHEA-COMP:10157"/>
        <dbReference type="Rhea" id="RHEA-COMP:10158"/>
        <dbReference type="ChEBI" id="CHEBI:29999"/>
        <dbReference type="ChEBI" id="CHEBI:33019"/>
        <dbReference type="ChEBI" id="CHEBI:61378"/>
        <dbReference type="ChEBI" id="CHEBI:82683"/>
        <dbReference type="EC" id="2.7.7.61"/>
    </reaction>
</comment>
<name>S3CG17_9BURK</name>